<gene>
    <name evidence="2" type="ORF">ACF05T_03075</name>
</gene>
<dbReference type="Proteomes" id="UP001603013">
    <property type="component" value="Unassembled WGS sequence"/>
</dbReference>
<reference evidence="2 3" key="1">
    <citation type="submission" date="2024-10" db="EMBL/GenBank/DDBJ databases">
        <title>The Natural Products Discovery Center: Release of the First 8490 Sequenced Strains for Exploring Actinobacteria Biosynthetic Diversity.</title>
        <authorList>
            <person name="Kalkreuter E."/>
            <person name="Kautsar S.A."/>
            <person name="Yang D."/>
            <person name="Bader C.D."/>
            <person name="Teijaro C.N."/>
            <person name="Fluegel L."/>
            <person name="Davis C.M."/>
            <person name="Simpson J.R."/>
            <person name="Lauterbach L."/>
            <person name="Steele A.D."/>
            <person name="Gui C."/>
            <person name="Meng S."/>
            <person name="Li G."/>
            <person name="Viehrig K."/>
            <person name="Ye F."/>
            <person name="Su P."/>
            <person name="Kiefer A.F."/>
            <person name="Nichols A."/>
            <person name="Cepeda A.J."/>
            <person name="Yan W."/>
            <person name="Fan B."/>
            <person name="Jiang Y."/>
            <person name="Adhikari A."/>
            <person name="Zheng C.-J."/>
            <person name="Schuster L."/>
            <person name="Cowan T.M."/>
            <person name="Smanski M.J."/>
            <person name="Chevrette M.G."/>
            <person name="De Carvalho L.P.S."/>
            <person name="Shen B."/>
        </authorList>
    </citation>
    <scope>NUCLEOTIDE SEQUENCE [LARGE SCALE GENOMIC DNA]</scope>
    <source>
        <strain evidence="2 3">NPDC015755</strain>
    </source>
</reference>
<evidence type="ECO:0008006" key="4">
    <source>
        <dbReference type="Google" id="ProtNLM"/>
    </source>
</evidence>
<keyword evidence="3" id="KW-1185">Reference proteome</keyword>
<comment type="caution">
    <text evidence="2">The sequence shown here is derived from an EMBL/GenBank/DDBJ whole genome shotgun (WGS) entry which is preliminary data.</text>
</comment>
<sequence>MGLFRRKTNETPANPQMAELGREFAIAKRHGDRKAVGRINRQLGTHPMSDSDRASFDQGRAAYDAIPPIKPVRNRRRGR</sequence>
<name>A0ABW6Y5J1_9ACTN</name>
<evidence type="ECO:0000313" key="2">
    <source>
        <dbReference type="EMBL" id="MFF8275089.1"/>
    </source>
</evidence>
<feature type="region of interest" description="Disordered" evidence="1">
    <location>
        <begin position="43"/>
        <end position="79"/>
    </location>
</feature>
<organism evidence="2 3">
    <name type="scientific">Streptomyces lateritius</name>
    <dbReference type="NCBI Taxonomy" id="67313"/>
    <lineage>
        <taxon>Bacteria</taxon>
        <taxon>Bacillati</taxon>
        <taxon>Actinomycetota</taxon>
        <taxon>Actinomycetes</taxon>
        <taxon>Kitasatosporales</taxon>
        <taxon>Streptomycetaceae</taxon>
        <taxon>Streptomyces</taxon>
    </lineage>
</organism>
<dbReference type="RefSeq" id="WP_391932838.1">
    <property type="nucleotide sequence ID" value="NZ_JBIBSM010000001.1"/>
</dbReference>
<evidence type="ECO:0000256" key="1">
    <source>
        <dbReference type="SAM" id="MobiDB-lite"/>
    </source>
</evidence>
<accession>A0ABW6Y5J1</accession>
<dbReference type="EMBL" id="JBIBSM010000001">
    <property type="protein sequence ID" value="MFF8275089.1"/>
    <property type="molecule type" value="Genomic_DNA"/>
</dbReference>
<proteinExistence type="predicted"/>
<evidence type="ECO:0000313" key="3">
    <source>
        <dbReference type="Proteomes" id="UP001603013"/>
    </source>
</evidence>
<protein>
    <recommendedName>
        <fullName evidence="4">Antitoxin</fullName>
    </recommendedName>
</protein>